<dbReference type="PhylomeDB" id="A0A0G4HIZ4"/>
<proteinExistence type="predicted"/>
<dbReference type="EMBL" id="CDMZ01002811">
    <property type="protein sequence ID" value="CEM43988.1"/>
    <property type="molecule type" value="Genomic_DNA"/>
</dbReference>
<reference evidence="1" key="1">
    <citation type="submission" date="2014-11" db="EMBL/GenBank/DDBJ databases">
        <authorList>
            <person name="Otto D Thomas"/>
            <person name="Naeem Raeece"/>
        </authorList>
    </citation>
    <scope>NUCLEOTIDE SEQUENCE</scope>
</reference>
<gene>
    <name evidence="1" type="ORF">Cvel_27970</name>
</gene>
<protein>
    <submittedName>
        <fullName evidence="1">Uncharacterized protein</fullName>
    </submittedName>
</protein>
<dbReference type="VEuPathDB" id="CryptoDB:Cvel_27970"/>
<accession>A0A0G4HIZ4</accession>
<evidence type="ECO:0000313" key="1">
    <source>
        <dbReference type="EMBL" id="CEM43988.1"/>
    </source>
</evidence>
<name>A0A0G4HIZ4_9ALVE</name>
<dbReference type="AlphaFoldDB" id="A0A0G4HIZ4"/>
<organism evidence="1">
    <name type="scientific">Chromera velia CCMP2878</name>
    <dbReference type="NCBI Taxonomy" id="1169474"/>
    <lineage>
        <taxon>Eukaryota</taxon>
        <taxon>Sar</taxon>
        <taxon>Alveolata</taxon>
        <taxon>Colpodellida</taxon>
        <taxon>Chromeraceae</taxon>
        <taxon>Chromera</taxon>
    </lineage>
</organism>
<sequence length="299" mass="32449">MRLPVRHLCSLDDDNLLFCLEGETDVFYLNVSELKGRSGGFGETPEKTFCKVPYIGMPLVVKGGKMGRLVVVVPSDQNPTLIENWVVAPDHFSQSFVPSPVKGGFRTATLFKNSVHVCQVGGNDGNSPSTWSVIPPGKVFPPRWGGGSNLKFSVEAVECPVHPAERDRNRARDALGRNRSCQSCADCLCPKLAMHSPFSFDVPSENEPVTLFATGSLLCWHNLTGEVYSSPSASRESVDKVEHVVEGASAACVVPYSSIVLVGTVTGGVHRLGVGNQAGRPVEKIFQRARQIRRLKAWS</sequence>